<evidence type="ECO:0000256" key="2">
    <source>
        <dbReference type="ARBA" id="ARBA00006683"/>
    </source>
</evidence>
<comment type="similarity">
    <text evidence="2">Belongs to the CpsC/CapA family.</text>
</comment>
<dbReference type="Proteomes" id="UP000481087">
    <property type="component" value="Unassembled WGS sequence"/>
</dbReference>
<proteinExistence type="inferred from homology"/>
<keyword evidence="6 7" id="KW-0472">Membrane</keyword>
<organism evidence="9 10">
    <name type="scientific">Paenibacillus silvestris</name>
    <dbReference type="NCBI Taxonomy" id="2606219"/>
    <lineage>
        <taxon>Bacteria</taxon>
        <taxon>Bacillati</taxon>
        <taxon>Bacillota</taxon>
        <taxon>Bacilli</taxon>
        <taxon>Bacillales</taxon>
        <taxon>Paenibacillaceae</taxon>
        <taxon>Paenibacillus</taxon>
    </lineage>
</organism>
<dbReference type="InterPro" id="IPR050445">
    <property type="entry name" value="Bact_polysacc_biosynth/exp"/>
</dbReference>
<sequence length="253" mass="28711">MEINLKEYLMIIKKRWWLIVLIVFGCTLLTAMYTTANYVPIYQASTKLIVNKTFEQDQLGTEQIDYGAIGVNMALINTYKEIIRTPAIMDKVVQRYPDLNVSTDQLITIVNVSNLNETQVMSITARHFSHERAVKIANAVSDVFQTEIPKIMKVDNITILNRAKVQDNPIPVNQKSNQYIILSFVASLAVTIGIILLLDALDDTLKTDEDVREAFELSTLAYIPKVKTKALRTTQKNKSRKKVEDIAYAKTSH</sequence>
<comment type="subcellular location">
    <subcellularLocation>
        <location evidence="1">Cell membrane</location>
        <topology evidence="1">Multi-pass membrane protein</topology>
    </subcellularLocation>
</comment>
<accession>A0A6L8V0H5</accession>
<protein>
    <submittedName>
        <fullName evidence="9">Lipopolysaccharide biosynthesis protein</fullName>
    </submittedName>
</protein>
<dbReference type="InterPro" id="IPR003856">
    <property type="entry name" value="LPS_length_determ_N"/>
</dbReference>
<evidence type="ECO:0000313" key="9">
    <source>
        <dbReference type="EMBL" id="MZQ83674.1"/>
    </source>
</evidence>
<feature type="transmembrane region" description="Helical" evidence="7">
    <location>
        <begin position="16"/>
        <end position="36"/>
    </location>
</feature>
<reference evidence="9 10" key="1">
    <citation type="submission" date="2019-12" db="EMBL/GenBank/DDBJ databases">
        <title>Paenibacillus sp. nov. sp. isolated from soil.</title>
        <authorList>
            <person name="Kim J."/>
            <person name="Jeong S.E."/>
            <person name="Jung H.S."/>
            <person name="Jeon C.O."/>
        </authorList>
    </citation>
    <scope>NUCLEOTIDE SEQUENCE [LARGE SCALE GENOMIC DNA]</scope>
    <source>
        <strain evidence="9 10">5J-6</strain>
    </source>
</reference>
<dbReference type="GO" id="GO:0005886">
    <property type="term" value="C:plasma membrane"/>
    <property type="evidence" value="ECO:0007669"/>
    <property type="project" value="UniProtKB-SubCell"/>
</dbReference>
<evidence type="ECO:0000259" key="8">
    <source>
        <dbReference type="Pfam" id="PF02706"/>
    </source>
</evidence>
<dbReference type="AlphaFoldDB" id="A0A6L8V0H5"/>
<evidence type="ECO:0000313" key="10">
    <source>
        <dbReference type="Proteomes" id="UP000481087"/>
    </source>
</evidence>
<evidence type="ECO:0000256" key="1">
    <source>
        <dbReference type="ARBA" id="ARBA00004651"/>
    </source>
</evidence>
<evidence type="ECO:0000256" key="5">
    <source>
        <dbReference type="ARBA" id="ARBA00022989"/>
    </source>
</evidence>
<evidence type="ECO:0000256" key="3">
    <source>
        <dbReference type="ARBA" id="ARBA00022475"/>
    </source>
</evidence>
<dbReference type="GO" id="GO:0004713">
    <property type="term" value="F:protein tyrosine kinase activity"/>
    <property type="evidence" value="ECO:0007669"/>
    <property type="project" value="TreeGrafter"/>
</dbReference>
<keyword evidence="3" id="KW-1003">Cell membrane</keyword>
<dbReference type="EMBL" id="WTUZ01000020">
    <property type="protein sequence ID" value="MZQ83674.1"/>
    <property type="molecule type" value="Genomic_DNA"/>
</dbReference>
<evidence type="ECO:0000256" key="4">
    <source>
        <dbReference type="ARBA" id="ARBA00022692"/>
    </source>
</evidence>
<comment type="caution">
    <text evidence="9">The sequence shown here is derived from an EMBL/GenBank/DDBJ whole genome shotgun (WGS) entry which is preliminary data.</text>
</comment>
<keyword evidence="5 7" id="KW-1133">Transmembrane helix</keyword>
<dbReference type="PANTHER" id="PTHR32309">
    <property type="entry name" value="TYROSINE-PROTEIN KINASE"/>
    <property type="match status" value="1"/>
</dbReference>
<keyword evidence="10" id="KW-1185">Reference proteome</keyword>
<keyword evidence="4 7" id="KW-0812">Transmembrane</keyword>
<feature type="transmembrane region" description="Helical" evidence="7">
    <location>
        <begin position="179"/>
        <end position="198"/>
    </location>
</feature>
<name>A0A6L8V0H5_9BACL</name>
<evidence type="ECO:0000256" key="6">
    <source>
        <dbReference type="ARBA" id="ARBA00023136"/>
    </source>
</evidence>
<dbReference type="PANTHER" id="PTHR32309:SF13">
    <property type="entry name" value="FERRIC ENTEROBACTIN TRANSPORT PROTEIN FEPE"/>
    <property type="match status" value="1"/>
</dbReference>
<dbReference type="PROSITE" id="PS51257">
    <property type="entry name" value="PROKAR_LIPOPROTEIN"/>
    <property type="match status" value="1"/>
</dbReference>
<gene>
    <name evidence="9" type="ORF">GQF01_16295</name>
</gene>
<feature type="domain" description="Polysaccharide chain length determinant N-terminal" evidence="8">
    <location>
        <begin position="2"/>
        <end position="94"/>
    </location>
</feature>
<evidence type="ECO:0000256" key="7">
    <source>
        <dbReference type="SAM" id="Phobius"/>
    </source>
</evidence>
<dbReference type="Pfam" id="PF02706">
    <property type="entry name" value="Wzz"/>
    <property type="match status" value="1"/>
</dbReference>
<dbReference type="RefSeq" id="WP_161407814.1">
    <property type="nucleotide sequence ID" value="NZ_WTUZ01000020.1"/>
</dbReference>